<dbReference type="InterPro" id="IPR036291">
    <property type="entry name" value="NAD(P)-bd_dom_sf"/>
</dbReference>
<gene>
    <name evidence="3" type="ORF">NIES80_14120</name>
</gene>
<dbReference type="InterPro" id="IPR001509">
    <property type="entry name" value="Epimerase_deHydtase"/>
</dbReference>
<dbReference type="Gene3D" id="3.40.50.720">
    <property type="entry name" value="NAD(P)-binding Rossmann-like Domain"/>
    <property type="match status" value="1"/>
</dbReference>
<protein>
    <submittedName>
        <fullName evidence="3">Putative dTDP-glucose 4,6-dehydratase</fullName>
    </submittedName>
</protein>
<sequence>MNNFISSLSEQKILITGASGFLGNHLCDRLCQIGAEVHAISRRVQTSATPNLNWWQSNLEDIESVEKLLMKIQPDVIFHLSGNVTGAAGAELVLPTYHSLLTSTVNILTVATKIECQRIVLIGSLEEPELSNQEIIPASPYAAAKWASSAYGRMFHQLYQTPVVIARTFMTYGPRQPGHKIIPSVILSLLKNQPPKLASGKREVDWIYVDDVITGLIAAAQRPNIEGGTYDLGSGILVSIRQVVENIRDLLGAPVQPLFGVLPDRPIEKVTIANTSLTQTKLNWQPITPLDIGLAQTIDWYKNQLIRNRN</sequence>
<name>A0A480A9G4_9CYAN</name>
<proteinExistence type="inferred from homology"/>
<evidence type="ECO:0000313" key="3">
    <source>
        <dbReference type="EMBL" id="GCL41715.1"/>
    </source>
</evidence>
<reference evidence="4" key="1">
    <citation type="submission" date="2019-02" db="EMBL/GenBank/DDBJ databases">
        <title>Draft genome sequence of Dolichospermum planctonicum NIES-80.</title>
        <authorList>
            <person name="Yamaguchi H."/>
            <person name="Suzuki S."/>
            <person name="Kawachi M."/>
        </authorList>
    </citation>
    <scope>NUCLEOTIDE SEQUENCE [LARGE SCALE GENOMIC DNA]</scope>
    <source>
        <strain evidence="4">NIES-80</strain>
    </source>
</reference>
<dbReference type="EMBL" id="BJCF01000011">
    <property type="protein sequence ID" value="GCL41715.1"/>
    <property type="molecule type" value="Genomic_DNA"/>
</dbReference>
<organism evidence="3 4">
    <name type="scientific">Dolichospermum planctonicum</name>
    <dbReference type="NCBI Taxonomy" id="136072"/>
    <lineage>
        <taxon>Bacteria</taxon>
        <taxon>Bacillati</taxon>
        <taxon>Cyanobacteriota</taxon>
        <taxon>Cyanophyceae</taxon>
        <taxon>Nostocales</taxon>
        <taxon>Aphanizomenonaceae</taxon>
        <taxon>Dolichospermum</taxon>
    </lineage>
</organism>
<dbReference type="OrthoDB" id="9811743at2"/>
<dbReference type="RefSeq" id="WP_137907418.1">
    <property type="nucleotide sequence ID" value="NZ_BJCF01000011.1"/>
</dbReference>
<dbReference type="PANTHER" id="PTHR43000">
    <property type="entry name" value="DTDP-D-GLUCOSE 4,6-DEHYDRATASE-RELATED"/>
    <property type="match status" value="1"/>
</dbReference>
<feature type="domain" description="NAD-dependent epimerase/dehydratase" evidence="2">
    <location>
        <begin position="13"/>
        <end position="233"/>
    </location>
</feature>
<dbReference type="Proteomes" id="UP000299367">
    <property type="component" value="Unassembled WGS sequence"/>
</dbReference>
<evidence type="ECO:0000256" key="1">
    <source>
        <dbReference type="ARBA" id="ARBA00007637"/>
    </source>
</evidence>
<evidence type="ECO:0000259" key="2">
    <source>
        <dbReference type="Pfam" id="PF01370"/>
    </source>
</evidence>
<comment type="similarity">
    <text evidence="1">Belongs to the NAD(P)-dependent epimerase/dehydratase family.</text>
</comment>
<evidence type="ECO:0000313" key="4">
    <source>
        <dbReference type="Proteomes" id="UP000299367"/>
    </source>
</evidence>
<dbReference type="AlphaFoldDB" id="A0A480A9G4"/>
<accession>A0A480A9G4</accession>
<dbReference type="Pfam" id="PF01370">
    <property type="entry name" value="Epimerase"/>
    <property type="match status" value="1"/>
</dbReference>
<dbReference type="SUPFAM" id="SSF51735">
    <property type="entry name" value="NAD(P)-binding Rossmann-fold domains"/>
    <property type="match status" value="1"/>
</dbReference>
<comment type="caution">
    <text evidence="3">The sequence shown here is derived from an EMBL/GenBank/DDBJ whole genome shotgun (WGS) entry which is preliminary data.</text>
</comment>